<dbReference type="InterPro" id="IPR043150">
    <property type="entry name" value="Phytochrome_PHY_sf"/>
</dbReference>
<dbReference type="AlphaFoldDB" id="A4A1X6"/>
<keyword evidence="7 12" id="KW-0418">Kinase</keyword>
<comment type="caution">
    <text evidence="12">The sequence shown here is derived from an EMBL/GenBank/DDBJ whole genome shotgun (WGS) entry which is preliminary data.</text>
</comment>
<evidence type="ECO:0000256" key="7">
    <source>
        <dbReference type="ARBA" id="ARBA00022777"/>
    </source>
</evidence>
<dbReference type="Pfam" id="PF08446">
    <property type="entry name" value="PAS_2"/>
    <property type="match status" value="1"/>
</dbReference>
<reference evidence="12 13" key="1">
    <citation type="submission" date="2006-02" db="EMBL/GenBank/DDBJ databases">
        <authorList>
            <person name="Amann R."/>
            <person name="Ferriera S."/>
            <person name="Johnson J."/>
            <person name="Kravitz S."/>
            <person name="Halpern A."/>
            <person name="Remington K."/>
            <person name="Beeson K."/>
            <person name="Tran B."/>
            <person name="Rogers Y.-H."/>
            <person name="Friedman R."/>
            <person name="Venter J.C."/>
        </authorList>
    </citation>
    <scope>NUCLEOTIDE SEQUENCE [LARGE SCALE GENOMIC DNA]</scope>
    <source>
        <strain evidence="12 13">DSM 3645</strain>
    </source>
</reference>
<dbReference type="GO" id="GO:0009584">
    <property type="term" value="P:detection of visible light"/>
    <property type="evidence" value="ECO:0007669"/>
    <property type="project" value="InterPro"/>
</dbReference>
<dbReference type="InterPro" id="IPR029016">
    <property type="entry name" value="GAF-like_dom_sf"/>
</dbReference>
<dbReference type="Proteomes" id="UP000004358">
    <property type="component" value="Unassembled WGS sequence"/>
</dbReference>
<dbReference type="InterPro" id="IPR013515">
    <property type="entry name" value="Phytochrome_cen-reg"/>
</dbReference>
<dbReference type="InterPro" id="IPR035965">
    <property type="entry name" value="PAS-like_dom_sf"/>
</dbReference>
<evidence type="ECO:0000259" key="10">
    <source>
        <dbReference type="PROSITE" id="PS50046"/>
    </source>
</evidence>
<dbReference type="Pfam" id="PF00360">
    <property type="entry name" value="PHY"/>
    <property type="match status" value="1"/>
</dbReference>
<dbReference type="SUPFAM" id="SSF55785">
    <property type="entry name" value="PYP-like sensor domain (PAS domain)"/>
    <property type="match status" value="1"/>
</dbReference>
<dbReference type="Pfam" id="PF02518">
    <property type="entry name" value="HATPase_c"/>
    <property type="match status" value="1"/>
</dbReference>
<sequence>MNQHSNEKVDLDNCDREPIHIPGSIQPHGVLLAFDPQSLVLRYWSQNAAMLLGRKVTLTETPESLFGARTAAAIRQISQESPAVVVPIDGGATIGREDENIRHTAAAHLHAGMLLLEIEIAPIDKIHSRAISKLPRLLKTATHRMQACQTMEELYSAIATQIKSLSGFDRVMIYRFLEGGHGAVVGEAAESHLESFLGLHYPASDIPQQARRLYELNAVRLIADIHAPPVPIAAADSDAQQPLDLTFSYFRSVSPIHIEYLQNMGVAASMSISILQGGDLWGMIACHHYEPRNLTLEVRDACELIGVAAGVYLGSRQLALENQIYRVRRDALHQTLRTAAAGESFRAGIEAALPIMPQIVDAEEALVCLDGKILTLRNESPTIQSLIPLIPQIAAATSGPLFYTDSLRTHFPSSAPIRAEVAGVLAIRIGESPLDIMLFVRPEYAHEVSWAGKPQKEEVATAHGIRLSPRKSFETWREIVRDHSRKWSTVDRDMALELHNGLAELLGRRAIELTRINEELSRINADLDSFAFAASHDLREQLRNLHQAITMFEAKLHRPLTSEEGIRFETIQRSRSRLDELLEGLLRMSRAGRGDLVLEPIQITAVAQEAAEMIWGSVSPHEVQLTIEEMPEANADFMCVREIYCNLFSNATKYNSNLPKIVHAGTMVAGAAAPAAYRGRNVFFVRDNGIGVAPQDQERIFEIFKRLHLPHEFGGGSGAGLTIVKKVVERHGGSIWVESPANQGTIFCFTLEAI</sequence>
<evidence type="ECO:0000259" key="11">
    <source>
        <dbReference type="PROSITE" id="PS50109"/>
    </source>
</evidence>
<evidence type="ECO:0000256" key="4">
    <source>
        <dbReference type="ARBA" id="ARBA00022543"/>
    </source>
</evidence>
<dbReference type="PANTHER" id="PTHR42878">
    <property type="entry name" value="TWO-COMPONENT HISTIDINE KINASE"/>
    <property type="match status" value="1"/>
</dbReference>
<dbReference type="SUPFAM" id="SSF55874">
    <property type="entry name" value="ATPase domain of HSP90 chaperone/DNA topoisomerase II/histidine kinase"/>
    <property type="match status" value="1"/>
</dbReference>
<proteinExistence type="inferred from homology"/>
<evidence type="ECO:0000256" key="8">
    <source>
        <dbReference type="ARBA" id="ARBA00022991"/>
    </source>
</evidence>
<dbReference type="GO" id="GO:0000156">
    <property type="term" value="F:phosphorelay response regulator activity"/>
    <property type="evidence" value="ECO:0007669"/>
    <property type="project" value="TreeGrafter"/>
</dbReference>
<dbReference type="InterPro" id="IPR016132">
    <property type="entry name" value="Phyto_chromo_attachment"/>
</dbReference>
<feature type="domain" description="Phytochrome chromophore attachment site" evidence="10">
    <location>
        <begin position="150"/>
        <end position="307"/>
    </location>
</feature>
<keyword evidence="5" id="KW-0716">Sensory transduction</keyword>
<dbReference type="Gene3D" id="3.30.450.40">
    <property type="match status" value="1"/>
</dbReference>
<dbReference type="InterPro" id="IPR050351">
    <property type="entry name" value="BphY/WalK/GraS-like"/>
</dbReference>
<evidence type="ECO:0000256" key="6">
    <source>
        <dbReference type="ARBA" id="ARBA00022679"/>
    </source>
</evidence>
<dbReference type="InterPro" id="IPR001294">
    <property type="entry name" value="Phytochrome"/>
</dbReference>
<dbReference type="RefSeq" id="WP_002654411.1">
    <property type="nucleotide sequence ID" value="NZ_CH672377.1"/>
</dbReference>
<keyword evidence="4" id="KW-0600">Photoreceptor protein</keyword>
<dbReference type="InterPro" id="IPR036890">
    <property type="entry name" value="HATPase_C_sf"/>
</dbReference>
<accession>A4A1X6</accession>
<dbReference type="SMART" id="SM00387">
    <property type="entry name" value="HATPase_c"/>
    <property type="match status" value="1"/>
</dbReference>
<dbReference type="SUPFAM" id="SSF47384">
    <property type="entry name" value="Homodimeric domain of signal transducing histidine kinase"/>
    <property type="match status" value="1"/>
</dbReference>
<keyword evidence="9" id="KW-0675">Receptor</keyword>
<dbReference type="eggNOG" id="COG4251">
    <property type="taxonomic scope" value="Bacteria"/>
</dbReference>
<dbReference type="InterPro" id="IPR003018">
    <property type="entry name" value="GAF"/>
</dbReference>
<dbReference type="Gene3D" id="3.30.450.20">
    <property type="entry name" value="PAS domain"/>
    <property type="match status" value="1"/>
</dbReference>
<dbReference type="PROSITE" id="PS50046">
    <property type="entry name" value="PHYTOCHROME_2"/>
    <property type="match status" value="1"/>
</dbReference>
<evidence type="ECO:0000256" key="2">
    <source>
        <dbReference type="ARBA" id="ARBA00006402"/>
    </source>
</evidence>
<dbReference type="Gene3D" id="1.10.287.130">
    <property type="match status" value="1"/>
</dbReference>
<organism evidence="12 13">
    <name type="scientific">Blastopirellula marina DSM 3645</name>
    <dbReference type="NCBI Taxonomy" id="314230"/>
    <lineage>
        <taxon>Bacteria</taxon>
        <taxon>Pseudomonadati</taxon>
        <taxon>Planctomycetota</taxon>
        <taxon>Planctomycetia</taxon>
        <taxon>Pirellulales</taxon>
        <taxon>Pirellulaceae</taxon>
        <taxon>Blastopirellula</taxon>
    </lineage>
</organism>
<name>A4A1X6_9BACT</name>
<dbReference type="OrthoDB" id="9766459at2"/>
<dbReference type="GO" id="GO:0000155">
    <property type="term" value="F:phosphorelay sensor kinase activity"/>
    <property type="evidence" value="ECO:0007669"/>
    <property type="project" value="InterPro"/>
</dbReference>
<dbReference type="GO" id="GO:0006355">
    <property type="term" value="P:regulation of DNA-templated transcription"/>
    <property type="evidence" value="ECO:0007669"/>
    <property type="project" value="InterPro"/>
</dbReference>
<dbReference type="EMBL" id="AANZ01000039">
    <property type="protein sequence ID" value="EAQ77210.1"/>
    <property type="molecule type" value="Genomic_DNA"/>
</dbReference>
<dbReference type="Gene3D" id="3.30.565.10">
    <property type="entry name" value="Histidine kinase-like ATPase, C-terminal domain"/>
    <property type="match status" value="1"/>
</dbReference>
<dbReference type="EC" id="2.7.13.3" evidence="3"/>
<comment type="similarity">
    <text evidence="2">In the N-terminal section; belongs to the phytochrome family.</text>
</comment>
<keyword evidence="8" id="KW-0157">Chromophore</keyword>
<gene>
    <name evidence="12" type="ORF">DSM3645_04085</name>
</gene>
<evidence type="ECO:0000256" key="9">
    <source>
        <dbReference type="ARBA" id="ARBA00023170"/>
    </source>
</evidence>
<evidence type="ECO:0000313" key="12">
    <source>
        <dbReference type="EMBL" id="EAQ77210.1"/>
    </source>
</evidence>
<dbReference type="SUPFAM" id="SSF55781">
    <property type="entry name" value="GAF domain-like"/>
    <property type="match status" value="2"/>
</dbReference>
<feature type="domain" description="Histidine kinase" evidence="11">
    <location>
        <begin position="533"/>
        <end position="754"/>
    </location>
</feature>
<dbReference type="SMART" id="SM00065">
    <property type="entry name" value="GAF"/>
    <property type="match status" value="1"/>
</dbReference>
<evidence type="ECO:0000256" key="5">
    <source>
        <dbReference type="ARBA" id="ARBA00022606"/>
    </source>
</evidence>
<keyword evidence="6" id="KW-0808">Transferase</keyword>
<dbReference type="Gene3D" id="3.30.450.270">
    <property type="match status" value="1"/>
</dbReference>
<dbReference type="PROSITE" id="PS50109">
    <property type="entry name" value="HIS_KIN"/>
    <property type="match status" value="1"/>
</dbReference>
<evidence type="ECO:0000256" key="1">
    <source>
        <dbReference type="ARBA" id="ARBA00000085"/>
    </source>
</evidence>
<dbReference type="GO" id="GO:0030295">
    <property type="term" value="F:protein kinase activator activity"/>
    <property type="evidence" value="ECO:0007669"/>
    <property type="project" value="TreeGrafter"/>
</dbReference>
<dbReference type="GO" id="GO:0007234">
    <property type="term" value="P:osmosensory signaling via phosphorelay pathway"/>
    <property type="evidence" value="ECO:0007669"/>
    <property type="project" value="TreeGrafter"/>
</dbReference>
<dbReference type="InterPro" id="IPR013654">
    <property type="entry name" value="PAS_2"/>
</dbReference>
<protein>
    <recommendedName>
        <fullName evidence="3">histidine kinase</fullName>
        <ecNumber evidence="3">2.7.13.3</ecNumber>
    </recommendedName>
</protein>
<dbReference type="GO" id="GO:0009881">
    <property type="term" value="F:photoreceptor activity"/>
    <property type="evidence" value="ECO:0007669"/>
    <property type="project" value="UniProtKB-KW"/>
</dbReference>
<dbReference type="PANTHER" id="PTHR42878:SF15">
    <property type="entry name" value="BACTERIOPHYTOCHROME"/>
    <property type="match status" value="1"/>
</dbReference>
<dbReference type="InterPro" id="IPR003594">
    <property type="entry name" value="HATPase_dom"/>
</dbReference>
<dbReference type="PRINTS" id="PR01033">
    <property type="entry name" value="PHYTOCHROME"/>
</dbReference>
<evidence type="ECO:0000256" key="3">
    <source>
        <dbReference type="ARBA" id="ARBA00012438"/>
    </source>
</evidence>
<dbReference type="InterPro" id="IPR036097">
    <property type="entry name" value="HisK_dim/P_sf"/>
</dbReference>
<dbReference type="InterPro" id="IPR005467">
    <property type="entry name" value="His_kinase_dom"/>
</dbReference>
<dbReference type="STRING" id="314230.DSM3645_04085"/>
<dbReference type="HOGENOM" id="CLU_000445_50_1_0"/>
<evidence type="ECO:0000313" key="13">
    <source>
        <dbReference type="Proteomes" id="UP000004358"/>
    </source>
</evidence>
<comment type="catalytic activity">
    <reaction evidence="1">
        <text>ATP + protein L-histidine = ADP + protein N-phospho-L-histidine.</text>
        <dbReference type="EC" id="2.7.13.3"/>
    </reaction>
</comment>
<dbReference type="Pfam" id="PF01590">
    <property type="entry name" value="GAF"/>
    <property type="match status" value="1"/>
</dbReference>